<dbReference type="AlphaFoldDB" id="A0A4S9LAU8"/>
<keyword evidence="14" id="KW-0472">Membrane</keyword>
<reference evidence="24 25" key="1">
    <citation type="submission" date="2018-10" db="EMBL/GenBank/DDBJ databases">
        <title>Fifty Aureobasidium pullulans genomes reveal a recombining polyextremotolerant generalist.</title>
        <authorList>
            <person name="Gostincar C."/>
            <person name="Turk M."/>
            <person name="Zajc J."/>
            <person name="Gunde-Cimerman N."/>
        </authorList>
    </citation>
    <scope>NUCLEOTIDE SEQUENCE [LARGE SCALE GENOMIC DNA]</scope>
    <source>
        <strain evidence="24 25">EXF-6604</strain>
    </source>
</reference>
<dbReference type="GO" id="GO:1990246">
    <property type="term" value="C:uniplex complex"/>
    <property type="evidence" value="ECO:0007669"/>
    <property type="project" value="TreeGrafter"/>
</dbReference>
<keyword evidence="10" id="KW-0106">Calcium</keyword>
<comment type="function">
    <text evidence="20">Highly selective calcium channel localized to the inner mitochondrial membrane, which mediates calcium uptake into the mitochondrial matrix. Mitochondrial calcium homeostasis plays key roles in cellular physiology and regulates ATP production, cytoplasmic calcium signals and activation of cell death pathways. Sufficient to operate as a pore-forming channel without the need of calcium-sensor or auxiliary subunit.</text>
</comment>
<keyword evidence="15" id="KW-0326">Glycosidase</keyword>
<comment type="caution">
    <text evidence="24">The sequence shown here is derived from an EMBL/GenBank/DDBJ whole genome shotgun (WGS) entry which is preliminary data.</text>
</comment>
<feature type="signal peptide" evidence="22">
    <location>
        <begin position="1"/>
        <end position="18"/>
    </location>
</feature>
<dbReference type="InterPro" id="IPR023296">
    <property type="entry name" value="Glyco_hydro_beta-prop_sf"/>
</dbReference>
<comment type="subcellular location">
    <subcellularLocation>
        <location evidence="1">Mitochondrion inner membrane</location>
        <topology evidence="1">Multi-pass membrane protein</topology>
    </subcellularLocation>
</comment>
<feature type="compositionally biased region" description="Polar residues" evidence="21">
    <location>
        <begin position="590"/>
        <end position="610"/>
    </location>
</feature>
<dbReference type="Pfam" id="PF04616">
    <property type="entry name" value="Glyco_hydro_43"/>
    <property type="match status" value="1"/>
</dbReference>
<evidence type="ECO:0000256" key="22">
    <source>
        <dbReference type="SAM" id="SignalP"/>
    </source>
</evidence>
<feature type="region of interest" description="Disordered" evidence="21">
    <location>
        <begin position="580"/>
        <end position="645"/>
    </location>
</feature>
<comment type="catalytic activity">
    <reaction evidence="17">
        <text>Ca(2+)(in) = Ca(2+)(out)</text>
        <dbReference type="Rhea" id="RHEA:29671"/>
        <dbReference type="ChEBI" id="CHEBI:29108"/>
    </reaction>
</comment>
<feature type="region of interest" description="Disordered" evidence="21">
    <location>
        <begin position="998"/>
        <end position="1031"/>
    </location>
</feature>
<organism evidence="24 25">
    <name type="scientific">Aureobasidium pullulans</name>
    <name type="common">Black yeast</name>
    <name type="synonym">Pullularia pullulans</name>
    <dbReference type="NCBI Taxonomy" id="5580"/>
    <lineage>
        <taxon>Eukaryota</taxon>
        <taxon>Fungi</taxon>
        <taxon>Dikarya</taxon>
        <taxon>Ascomycota</taxon>
        <taxon>Pezizomycotina</taxon>
        <taxon>Dothideomycetes</taxon>
        <taxon>Dothideomycetidae</taxon>
        <taxon>Dothideales</taxon>
        <taxon>Saccotheciaceae</taxon>
        <taxon>Aureobasidium</taxon>
    </lineage>
</organism>
<dbReference type="GO" id="GO:0005262">
    <property type="term" value="F:calcium channel activity"/>
    <property type="evidence" value="ECO:0007669"/>
    <property type="project" value="UniProtKB-KW"/>
</dbReference>
<comment type="similarity">
    <text evidence="2">Belongs to the MCU (TC 1.A.77) family.</text>
</comment>
<feature type="compositionally biased region" description="Basic and acidic residues" evidence="21">
    <location>
        <begin position="737"/>
        <end position="769"/>
    </location>
</feature>
<evidence type="ECO:0000256" key="11">
    <source>
        <dbReference type="ARBA" id="ARBA00022989"/>
    </source>
</evidence>
<dbReference type="InterPro" id="IPR039055">
    <property type="entry name" value="MCU_fam"/>
</dbReference>
<feature type="region of interest" description="Disordered" evidence="21">
    <location>
        <begin position="732"/>
        <end position="799"/>
    </location>
</feature>
<evidence type="ECO:0000256" key="2">
    <source>
        <dbReference type="ARBA" id="ARBA00005653"/>
    </source>
</evidence>
<accession>A0A4S9LAU8</accession>
<evidence type="ECO:0000256" key="1">
    <source>
        <dbReference type="ARBA" id="ARBA00004448"/>
    </source>
</evidence>
<protein>
    <recommendedName>
        <fullName evidence="19">Calcium uniporter protein, mitochondrial</fullName>
    </recommendedName>
</protein>
<evidence type="ECO:0000256" key="10">
    <source>
        <dbReference type="ARBA" id="ARBA00022837"/>
    </source>
</evidence>
<evidence type="ECO:0000256" key="20">
    <source>
        <dbReference type="ARBA" id="ARBA00045938"/>
    </source>
</evidence>
<dbReference type="GO" id="GO:0005975">
    <property type="term" value="P:carbohydrate metabolic process"/>
    <property type="evidence" value="ECO:0007669"/>
    <property type="project" value="InterPro"/>
</dbReference>
<dbReference type="InterPro" id="IPR006710">
    <property type="entry name" value="Glyco_hydro_43"/>
</dbReference>
<evidence type="ECO:0000256" key="3">
    <source>
        <dbReference type="ARBA" id="ARBA00009865"/>
    </source>
</evidence>
<evidence type="ECO:0000256" key="14">
    <source>
        <dbReference type="ARBA" id="ARBA00023136"/>
    </source>
</evidence>
<evidence type="ECO:0000313" key="25">
    <source>
        <dbReference type="Proteomes" id="UP000306584"/>
    </source>
</evidence>
<evidence type="ECO:0000256" key="4">
    <source>
        <dbReference type="ARBA" id="ARBA00022448"/>
    </source>
</evidence>
<dbReference type="GO" id="GO:0036444">
    <property type="term" value="P:calcium import into the mitochondrion"/>
    <property type="evidence" value="ECO:0007669"/>
    <property type="project" value="UniProtKB-ARBA"/>
</dbReference>
<keyword evidence="4" id="KW-0813">Transport</keyword>
<keyword evidence="11" id="KW-1133">Transmembrane helix</keyword>
<keyword evidence="12" id="KW-0406">Ion transport</keyword>
<feature type="domain" description="Calcium uniporter protein C-terminal" evidence="23">
    <location>
        <begin position="843"/>
        <end position="962"/>
    </location>
</feature>
<dbReference type="InterPro" id="IPR006769">
    <property type="entry name" value="MCU_C"/>
</dbReference>
<evidence type="ECO:0000256" key="18">
    <source>
        <dbReference type="ARBA" id="ARBA00044966"/>
    </source>
</evidence>
<gene>
    <name evidence="24" type="ORF">D6D01_04474</name>
</gene>
<evidence type="ECO:0000259" key="23">
    <source>
        <dbReference type="Pfam" id="PF04678"/>
    </source>
</evidence>
<evidence type="ECO:0000256" key="6">
    <source>
        <dbReference type="ARBA" id="ARBA00022673"/>
    </source>
</evidence>
<dbReference type="GO" id="GO:0015292">
    <property type="term" value="F:uniporter activity"/>
    <property type="evidence" value="ECO:0007669"/>
    <property type="project" value="TreeGrafter"/>
</dbReference>
<dbReference type="Gene3D" id="2.115.10.20">
    <property type="entry name" value="Glycosyl hydrolase domain, family 43"/>
    <property type="match status" value="1"/>
</dbReference>
<keyword evidence="9" id="KW-0378">Hydrolase</keyword>
<evidence type="ECO:0000256" key="17">
    <source>
        <dbReference type="ARBA" id="ARBA00036634"/>
    </source>
</evidence>
<dbReference type="GO" id="GO:0051560">
    <property type="term" value="P:mitochondrial calcium ion homeostasis"/>
    <property type="evidence" value="ECO:0007669"/>
    <property type="project" value="InterPro"/>
</dbReference>
<keyword evidence="8" id="KW-0999">Mitochondrion inner membrane</keyword>
<evidence type="ECO:0000313" key="24">
    <source>
        <dbReference type="EMBL" id="THY26401.1"/>
    </source>
</evidence>
<comment type="subunit">
    <text evidence="18">Homotetramer, assembles in a dimer or dimers configuration with two interfaces.</text>
</comment>
<name>A0A4S9LAU8_AURPU</name>
<dbReference type="GO" id="GO:0004553">
    <property type="term" value="F:hydrolase activity, hydrolyzing O-glycosyl compounds"/>
    <property type="evidence" value="ECO:0007669"/>
    <property type="project" value="InterPro"/>
</dbReference>
<keyword evidence="22" id="KW-0732">Signal</keyword>
<evidence type="ECO:0000256" key="16">
    <source>
        <dbReference type="ARBA" id="ARBA00023303"/>
    </source>
</evidence>
<feature type="chain" id="PRO_5020388414" description="Calcium uniporter protein, mitochondrial" evidence="22">
    <location>
        <begin position="19"/>
        <end position="1031"/>
    </location>
</feature>
<proteinExistence type="inferred from homology"/>
<dbReference type="PANTHER" id="PTHR13462">
    <property type="entry name" value="CALCIUM UNIPORTER PROTEIN, MITOCHONDRIAL"/>
    <property type="match status" value="1"/>
</dbReference>
<dbReference type="Proteomes" id="UP000306584">
    <property type="component" value="Unassembled WGS sequence"/>
</dbReference>
<evidence type="ECO:0000256" key="15">
    <source>
        <dbReference type="ARBA" id="ARBA00023295"/>
    </source>
</evidence>
<dbReference type="PROSITE" id="PS51257">
    <property type="entry name" value="PROKAR_LIPOPROTEIN"/>
    <property type="match status" value="1"/>
</dbReference>
<comment type="similarity">
    <text evidence="3">Belongs to the glycosyl hydrolase 43 family.</text>
</comment>
<feature type="compositionally biased region" description="Basic and acidic residues" evidence="21">
    <location>
        <begin position="788"/>
        <end position="797"/>
    </location>
</feature>
<keyword evidence="6" id="KW-0107">Calcium channel</keyword>
<keyword evidence="13" id="KW-0496">Mitochondrion</keyword>
<dbReference type="Pfam" id="PF04678">
    <property type="entry name" value="MCU"/>
    <property type="match status" value="1"/>
</dbReference>
<dbReference type="PANTHER" id="PTHR13462:SF10">
    <property type="entry name" value="CALCIUM UNIPORTER PROTEIN, MITOCHONDRIAL"/>
    <property type="match status" value="1"/>
</dbReference>
<evidence type="ECO:0000256" key="9">
    <source>
        <dbReference type="ARBA" id="ARBA00022801"/>
    </source>
</evidence>
<dbReference type="EMBL" id="QZBD01000147">
    <property type="protein sequence ID" value="THY26401.1"/>
    <property type="molecule type" value="Genomic_DNA"/>
</dbReference>
<keyword evidence="7" id="KW-0812">Transmembrane</keyword>
<feature type="compositionally biased region" description="Basic and acidic residues" evidence="21">
    <location>
        <begin position="998"/>
        <end position="1011"/>
    </location>
</feature>
<sequence>MRVSTYLAALATVACASAKAWGNSTTAGSVTFDNNRRLLFDTDGNQIDAVGAKINEFGGRYYLYGNSVSQKDAFYGVKSYSSNDLLNWQYEGYLFNIDDGKNPCTGSGGCGRPHIIYNQNASTYILWANAGSVGYQVATSDSPTGPFVFQSSPAMIDPQFDGLQPADHAVEIIDGKGYLVFSALNFRDPRAGSLFPQVYQTLHISELTDDFLNTTGVSYPVASNATAELDFVDEQAESPDVFKRGNYFYIGGSNTCGYCNGTLALLYRSESIQGPWTRQILAGYGCNSQFEGVTPLVDPSTGETTYLWSGTSVPGGDPRVGFSGHIYQPLVFNTDGSVQDLDCSVDAEFTVTFPKGNSTTATGNATEAGDASPALAVYSPVCDSDFFTLYQTWPASQDGTIESVSLNVARGHQEAALSLTLFKFSSHEDLLTPGYKWTQLGTASFFANQTTWVFDTVTVPVSTNGTVSKGEFLGVSIAGFDVSPWCHLEYDGADEDYILYAQGGGQYSLRGAQGKTSPVYQRVGKSVKFFATYAVDSIYSEPQQMEPSILRTLAQAGRSSKSWAQSTRINHQCTRTFTNSPRCGLREQSKGVTAENSTSQGQPAANLSQEVTEEEKDHYDRVVEHSKKSQMRSPWMHEGSDKPPVARMRSAGAMVKGKLLTTPSRMLKLILPLTTRDANKDRKNVEPLALLVHPQQPLSYLERLIQSELPVIKNDNGEDKIPAVHFRAQDLGEEAINPDRHEPDEDSEEYKFEHSEDFKIDGKTERTGKLNESGDNAVKPVQPANPVKEPDPEHPDFVRWSPSTEIGDFIRDAARGKEFSVDVEGAPEPIFVAVPSFADRTYYLRMRLRKTAKQISSLADIKTECDRLAHKSAQRVAQGGFAVLVGWWGSVYVLTFQTDLGWDVMEPVTYLVGLSTLIGGYMWFLYHNREVSYRSAMNFTVSKRQDKLYQAKGFDVSKWDALVEEGNRLRREIKMVAEEYDVDWDEAREEGDEKVAKALRDERRKKQISKDGEDEEGKKRKKSKEDDEDDD</sequence>
<keyword evidence="16" id="KW-0407">Ion channel</keyword>
<evidence type="ECO:0000256" key="13">
    <source>
        <dbReference type="ARBA" id="ARBA00023128"/>
    </source>
</evidence>
<dbReference type="SUPFAM" id="SSF75005">
    <property type="entry name" value="Arabinanase/levansucrase/invertase"/>
    <property type="match status" value="1"/>
</dbReference>
<evidence type="ECO:0000256" key="8">
    <source>
        <dbReference type="ARBA" id="ARBA00022792"/>
    </source>
</evidence>
<feature type="compositionally biased region" description="Basic and acidic residues" evidence="21">
    <location>
        <begin position="615"/>
        <end position="627"/>
    </location>
</feature>
<evidence type="ECO:0000256" key="19">
    <source>
        <dbReference type="ARBA" id="ARBA00044981"/>
    </source>
</evidence>
<keyword evidence="5" id="KW-0109">Calcium transport</keyword>
<evidence type="ECO:0000256" key="21">
    <source>
        <dbReference type="SAM" id="MobiDB-lite"/>
    </source>
</evidence>
<evidence type="ECO:0000256" key="5">
    <source>
        <dbReference type="ARBA" id="ARBA00022568"/>
    </source>
</evidence>
<evidence type="ECO:0000256" key="12">
    <source>
        <dbReference type="ARBA" id="ARBA00023065"/>
    </source>
</evidence>
<evidence type="ECO:0000256" key="7">
    <source>
        <dbReference type="ARBA" id="ARBA00022692"/>
    </source>
</evidence>